<proteinExistence type="predicted"/>
<accession>A0A6A4IGF8</accession>
<dbReference type="Proteomes" id="UP000799118">
    <property type="component" value="Unassembled WGS sequence"/>
</dbReference>
<evidence type="ECO:0000313" key="1">
    <source>
        <dbReference type="EMBL" id="KAE9411442.1"/>
    </source>
</evidence>
<keyword evidence="2" id="KW-1185">Reference proteome</keyword>
<reference evidence="1" key="1">
    <citation type="journal article" date="2019" name="Environ. Microbiol.">
        <title>Fungal ecological strategies reflected in gene transcription - a case study of two litter decomposers.</title>
        <authorList>
            <person name="Barbi F."/>
            <person name="Kohler A."/>
            <person name="Barry K."/>
            <person name="Baskaran P."/>
            <person name="Daum C."/>
            <person name="Fauchery L."/>
            <person name="Ihrmark K."/>
            <person name="Kuo A."/>
            <person name="LaButti K."/>
            <person name="Lipzen A."/>
            <person name="Morin E."/>
            <person name="Grigoriev I.V."/>
            <person name="Henrissat B."/>
            <person name="Lindahl B."/>
            <person name="Martin F."/>
        </authorList>
    </citation>
    <scope>NUCLEOTIDE SEQUENCE</scope>
    <source>
        <strain evidence="1">JB14</strain>
    </source>
</reference>
<organism evidence="1 2">
    <name type="scientific">Gymnopus androsaceus JB14</name>
    <dbReference type="NCBI Taxonomy" id="1447944"/>
    <lineage>
        <taxon>Eukaryota</taxon>
        <taxon>Fungi</taxon>
        <taxon>Dikarya</taxon>
        <taxon>Basidiomycota</taxon>
        <taxon>Agaricomycotina</taxon>
        <taxon>Agaricomycetes</taxon>
        <taxon>Agaricomycetidae</taxon>
        <taxon>Agaricales</taxon>
        <taxon>Marasmiineae</taxon>
        <taxon>Omphalotaceae</taxon>
        <taxon>Gymnopus</taxon>
    </lineage>
</organism>
<sequence>MVEELIESFCISPSITHPLISSSKIEVLRRSSNNLSSLQPQERVLLHCLMAYSSLLSMSPFIIGPGEVSTEQSSIFSASSPLKTSIIPDLRQIGFRREPVFLQLWAEALWLANQEGIATNPTDMNAVSCWVLGHIAQVVLGRGASPFTSAFVSHLRCLAEEGKLLGNVHPLKYHGYMIGDVLGALKTGKSIQYTPGDELLIVGYTPEPLEKLMRDAATKSYTEHEVYLSIHAFAHHFIRLARETSENLTGVFARSQPLDECFLIKHFASLDIFHSFLFAQLDQIAQVIQKSSQPYYLRTCSYGFVGSWGSLVLPIFEALRDRSLQFAFNATIGGSSNGFVTSLADDRNYERLQMHLRHARRLASTAAMEMCNALREVPSVKTLMQHCELVKWARFLMDEDNVMDITHEQCLQALECFRDAIQVAGVYCADRTGIVESVNEYLMTQVSTRNDYSIGFEALTSYSSFTTVSSIDSLVLST</sequence>
<dbReference type="OrthoDB" id="2861608at2759"/>
<dbReference type="AlphaFoldDB" id="A0A6A4IGF8"/>
<name>A0A6A4IGF8_9AGAR</name>
<dbReference type="EMBL" id="ML769383">
    <property type="protein sequence ID" value="KAE9411442.1"/>
    <property type="molecule type" value="Genomic_DNA"/>
</dbReference>
<protein>
    <submittedName>
        <fullName evidence="1">Uncharacterized protein</fullName>
    </submittedName>
</protein>
<evidence type="ECO:0000313" key="2">
    <source>
        <dbReference type="Proteomes" id="UP000799118"/>
    </source>
</evidence>
<gene>
    <name evidence="1" type="ORF">BT96DRAFT_12515</name>
</gene>